<dbReference type="HOGENOM" id="CLU_2072652_0_0_1"/>
<dbReference type="Proteomes" id="UP000019804">
    <property type="component" value="Unassembled WGS sequence"/>
</dbReference>
<dbReference type="AlphaFoldDB" id="A0A017SHT0"/>
<protein>
    <submittedName>
        <fullName evidence="1">Uncharacterized protein</fullName>
    </submittedName>
</protein>
<sequence>MASSRRLKVFTWFSLAGGKSRAYLLALTTMEVLLKSVVKGAAVATARRTGLPGNDCSGYMTVSFGRAQLQRQTFVCLAESEAENFPGRALDARIVHIVLSRPYPWIIGTMYGVQAIGY</sequence>
<name>A0A017SHT0_ASPRC</name>
<gene>
    <name evidence="1" type="ORF">EURHEDRAFT_401574</name>
</gene>
<dbReference type="RefSeq" id="XP_040640195.1">
    <property type="nucleotide sequence ID" value="XM_040780099.1"/>
</dbReference>
<reference evidence="2" key="1">
    <citation type="journal article" date="2014" name="Nat. Commun.">
        <title>Genomic adaptations of the halophilic Dead Sea filamentous fungus Eurotium rubrum.</title>
        <authorList>
            <person name="Kis-Papo T."/>
            <person name="Weig A.R."/>
            <person name="Riley R."/>
            <person name="Persoh D."/>
            <person name="Salamov A."/>
            <person name="Sun H."/>
            <person name="Lipzen A."/>
            <person name="Wasser S.P."/>
            <person name="Rambold G."/>
            <person name="Grigoriev I.V."/>
            <person name="Nevo E."/>
        </authorList>
    </citation>
    <scope>NUCLEOTIDE SEQUENCE [LARGE SCALE GENOMIC DNA]</scope>
    <source>
        <strain evidence="2">CBS 135680</strain>
    </source>
</reference>
<organism evidence="1 2">
    <name type="scientific">Aspergillus ruber (strain CBS 135680)</name>
    <dbReference type="NCBI Taxonomy" id="1388766"/>
    <lineage>
        <taxon>Eukaryota</taxon>
        <taxon>Fungi</taxon>
        <taxon>Dikarya</taxon>
        <taxon>Ascomycota</taxon>
        <taxon>Pezizomycotina</taxon>
        <taxon>Eurotiomycetes</taxon>
        <taxon>Eurotiomycetidae</taxon>
        <taxon>Eurotiales</taxon>
        <taxon>Aspergillaceae</taxon>
        <taxon>Aspergillus</taxon>
        <taxon>Aspergillus subgen. Aspergillus</taxon>
    </lineage>
</organism>
<evidence type="ECO:0000313" key="2">
    <source>
        <dbReference type="Proteomes" id="UP000019804"/>
    </source>
</evidence>
<dbReference type="GeneID" id="63695223"/>
<keyword evidence="2" id="KW-1185">Reference proteome</keyword>
<proteinExistence type="predicted"/>
<dbReference type="EMBL" id="KK088418">
    <property type="protein sequence ID" value="EYE96507.1"/>
    <property type="molecule type" value="Genomic_DNA"/>
</dbReference>
<accession>A0A017SHT0</accession>
<evidence type="ECO:0000313" key="1">
    <source>
        <dbReference type="EMBL" id="EYE96507.1"/>
    </source>
</evidence>